<dbReference type="KEGG" id="bda:FSZ17_01735"/>
<dbReference type="GO" id="GO:0000976">
    <property type="term" value="F:transcription cis-regulatory region binding"/>
    <property type="evidence" value="ECO:0007669"/>
    <property type="project" value="TreeGrafter"/>
</dbReference>
<dbReference type="CDD" id="cd05466">
    <property type="entry name" value="PBP2_LTTR_substrate"/>
    <property type="match status" value="1"/>
</dbReference>
<dbReference type="InterPro" id="IPR000847">
    <property type="entry name" value="LysR_HTH_N"/>
</dbReference>
<dbReference type="SUPFAM" id="SSF46785">
    <property type="entry name" value="Winged helix' DNA-binding domain"/>
    <property type="match status" value="1"/>
</dbReference>
<evidence type="ECO:0000313" key="6">
    <source>
        <dbReference type="EMBL" id="QED46123.1"/>
    </source>
</evidence>
<dbReference type="Gene3D" id="1.10.10.10">
    <property type="entry name" value="Winged helix-like DNA-binding domain superfamily/Winged helix DNA-binding domain"/>
    <property type="match status" value="1"/>
</dbReference>
<dbReference type="STRING" id="1742359.GCA_001439625_01137"/>
<proteinExistence type="inferred from homology"/>
<keyword evidence="3" id="KW-0238">DNA-binding</keyword>
<dbReference type="SUPFAM" id="SSF53850">
    <property type="entry name" value="Periplasmic binding protein-like II"/>
    <property type="match status" value="1"/>
</dbReference>
<gene>
    <name evidence="6" type="ORF">FSZ17_01735</name>
</gene>
<dbReference type="PANTHER" id="PTHR30126">
    <property type="entry name" value="HTH-TYPE TRANSCRIPTIONAL REGULATOR"/>
    <property type="match status" value="1"/>
</dbReference>
<evidence type="ECO:0000256" key="2">
    <source>
        <dbReference type="ARBA" id="ARBA00023015"/>
    </source>
</evidence>
<dbReference type="EMBL" id="CP042593">
    <property type="protein sequence ID" value="QED46123.1"/>
    <property type="molecule type" value="Genomic_DNA"/>
</dbReference>
<dbReference type="AlphaFoldDB" id="A0A5B8Z1K8"/>
<dbReference type="FunFam" id="1.10.10.10:FF:000001">
    <property type="entry name" value="LysR family transcriptional regulator"/>
    <property type="match status" value="1"/>
</dbReference>
<dbReference type="Pfam" id="PF03466">
    <property type="entry name" value="LysR_substrate"/>
    <property type="match status" value="1"/>
</dbReference>
<accession>A0A5B8Z1K8</accession>
<dbReference type="InterPro" id="IPR036388">
    <property type="entry name" value="WH-like_DNA-bd_sf"/>
</dbReference>
<reference evidence="7" key="1">
    <citation type="submission" date="2019-08" db="EMBL/GenBank/DDBJ databases">
        <authorList>
            <person name="Zheng X."/>
        </authorList>
    </citation>
    <scope>NUCLEOTIDE SEQUENCE [LARGE SCALE GENOMIC DNA]</scope>
    <source>
        <strain evidence="7">FJAT-25496</strain>
    </source>
</reference>
<dbReference type="InterPro" id="IPR005119">
    <property type="entry name" value="LysR_subst-bd"/>
</dbReference>
<evidence type="ECO:0000256" key="1">
    <source>
        <dbReference type="ARBA" id="ARBA00009437"/>
    </source>
</evidence>
<evidence type="ECO:0000256" key="4">
    <source>
        <dbReference type="ARBA" id="ARBA00023163"/>
    </source>
</evidence>
<keyword evidence="4" id="KW-0804">Transcription</keyword>
<sequence length="294" mass="33792">MGKMEIQQLRAFLSVAQTKNFTKSADLMYISQSTVTMRIKALEQTLGKKLFERDNRQVLLTNAGKELLDYAKRIVELVDEGARKLNLEERFESSLVVGSLHSLWDYLLFPIMKDFQAKNPKMALRFITGHSWDIVQQILDGVIDFGVVYIPPSHAEIEVIEFKKEEIKLVAKADHHFTEEIDLSTLSTLPYIHMDWGPSYKKWFEECIGKQLFALQVDHASLYIQYLRSDHLIGLLPAAIADTLIQQGELASLRFRSKIKPPLIQSYIIYPKRKLEAVKPLLDHMMKSTVNGII</sequence>
<dbReference type="Gene3D" id="3.40.190.290">
    <property type="match status" value="1"/>
</dbReference>
<evidence type="ECO:0000256" key="3">
    <source>
        <dbReference type="ARBA" id="ARBA00023125"/>
    </source>
</evidence>
<dbReference type="PRINTS" id="PR00039">
    <property type="entry name" value="HTHLYSR"/>
</dbReference>
<evidence type="ECO:0000313" key="7">
    <source>
        <dbReference type="Proteomes" id="UP000321555"/>
    </source>
</evidence>
<comment type="similarity">
    <text evidence="1">Belongs to the LysR transcriptional regulatory family.</text>
</comment>
<dbReference type="Proteomes" id="UP000321555">
    <property type="component" value="Chromosome"/>
</dbReference>
<dbReference type="Pfam" id="PF00126">
    <property type="entry name" value="HTH_1"/>
    <property type="match status" value="1"/>
</dbReference>
<dbReference type="InterPro" id="IPR036390">
    <property type="entry name" value="WH_DNA-bd_sf"/>
</dbReference>
<protein>
    <submittedName>
        <fullName evidence="6">LysR family transcriptional regulator</fullName>
    </submittedName>
</protein>
<dbReference type="PANTHER" id="PTHR30126:SF40">
    <property type="entry name" value="HTH-TYPE TRANSCRIPTIONAL REGULATOR GLTR"/>
    <property type="match status" value="1"/>
</dbReference>
<keyword evidence="7" id="KW-1185">Reference proteome</keyword>
<name>A0A5B8Z1K8_CYTDA</name>
<dbReference type="GO" id="GO:0003700">
    <property type="term" value="F:DNA-binding transcription factor activity"/>
    <property type="evidence" value="ECO:0007669"/>
    <property type="project" value="InterPro"/>
</dbReference>
<keyword evidence="2" id="KW-0805">Transcription regulation</keyword>
<dbReference type="PROSITE" id="PS50931">
    <property type="entry name" value="HTH_LYSR"/>
    <property type="match status" value="1"/>
</dbReference>
<dbReference type="OrthoDB" id="9803735at2"/>
<feature type="domain" description="HTH lysR-type" evidence="5">
    <location>
        <begin position="4"/>
        <end position="61"/>
    </location>
</feature>
<evidence type="ECO:0000259" key="5">
    <source>
        <dbReference type="PROSITE" id="PS50931"/>
    </source>
</evidence>
<organism evidence="6 7">
    <name type="scientific">Cytobacillus dafuensis</name>
    <name type="common">Bacillus dafuensis</name>
    <dbReference type="NCBI Taxonomy" id="1742359"/>
    <lineage>
        <taxon>Bacteria</taxon>
        <taxon>Bacillati</taxon>
        <taxon>Bacillota</taxon>
        <taxon>Bacilli</taxon>
        <taxon>Bacillales</taxon>
        <taxon>Bacillaceae</taxon>
        <taxon>Cytobacillus</taxon>
    </lineage>
</organism>